<dbReference type="GO" id="GO:0009791">
    <property type="term" value="P:post-embryonic development"/>
    <property type="evidence" value="ECO:0007669"/>
    <property type="project" value="UniProtKB-ARBA"/>
</dbReference>
<dbReference type="InterPro" id="IPR003656">
    <property type="entry name" value="Znf_BED"/>
</dbReference>
<dbReference type="InterPro" id="IPR036236">
    <property type="entry name" value="Znf_C2H2_sf"/>
</dbReference>
<keyword evidence="6" id="KW-0804">Transcription</keyword>
<reference evidence="9 10" key="1">
    <citation type="journal article" date="2024" name="BMC Genomics">
        <title>De novo assembly and annotation of Popillia japonica's genome with initial clues to its potential as an invasive pest.</title>
        <authorList>
            <person name="Cucini C."/>
            <person name="Boschi S."/>
            <person name="Funari R."/>
            <person name="Cardaioli E."/>
            <person name="Iannotti N."/>
            <person name="Marturano G."/>
            <person name="Paoli F."/>
            <person name="Bruttini M."/>
            <person name="Carapelli A."/>
            <person name="Frati F."/>
            <person name="Nardi F."/>
        </authorList>
    </citation>
    <scope>NUCLEOTIDE SEQUENCE [LARGE SCALE GENOMIC DNA]</scope>
    <source>
        <strain evidence="9">DMR45628</strain>
    </source>
</reference>
<evidence type="ECO:0000313" key="10">
    <source>
        <dbReference type="Proteomes" id="UP001458880"/>
    </source>
</evidence>
<protein>
    <submittedName>
        <fullName evidence="9">BED zinc finger</fullName>
    </submittedName>
</protein>
<evidence type="ECO:0000256" key="2">
    <source>
        <dbReference type="ARBA" id="ARBA00022723"/>
    </source>
</evidence>
<dbReference type="Pfam" id="PF02892">
    <property type="entry name" value="zf-BED"/>
    <property type="match status" value="1"/>
</dbReference>
<dbReference type="SUPFAM" id="SSF57667">
    <property type="entry name" value="beta-beta-alpha zinc fingers"/>
    <property type="match status" value="1"/>
</dbReference>
<dbReference type="PANTHER" id="PTHR46481:SF10">
    <property type="entry name" value="ZINC FINGER BED DOMAIN-CONTAINING PROTEIN 39"/>
    <property type="match status" value="1"/>
</dbReference>
<keyword evidence="10" id="KW-1185">Reference proteome</keyword>
<evidence type="ECO:0000256" key="4">
    <source>
        <dbReference type="ARBA" id="ARBA00022833"/>
    </source>
</evidence>
<evidence type="ECO:0000256" key="7">
    <source>
        <dbReference type="ARBA" id="ARBA00023242"/>
    </source>
</evidence>
<evidence type="ECO:0000259" key="8">
    <source>
        <dbReference type="Pfam" id="PF02892"/>
    </source>
</evidence>
<comment type="subcellular location">
    <subcellularLocation>
        <location evidence="1">Nucleus</location>
    </subcellularLocation>
</comment>
<dbReference type="PANTHER" id="PTHR46481">
    <property type="entry name" value="ZINC FINGER BED DOMAIN-CONTAINING PROTEIN 4"/>
    <property type="match status" value="1"/>
</dbReference>
<dbReference type="AlphaFoldDB" id="A0AAW1M850"/>
<dbReference type="SUPFAM" id="SSF53098">
    <property type="entry name" value="Ribonuclease H-like"/>
    <property type="match status" value="1"/>
</dbReference>
<keyword evidence="4" id="KW-0862">Zinc</keyword>
<keyword evidence="3" id="KW-0863">Zinc-finger</keyword>
<keyword evidence="7" id="KW-0539">Nucleus</keyword>
<keyword evidence="2" id="KW-0479">Metal-binding</keyword>
<accession>A0AAW1M850</accession>
<dbReference type="GO" id="GO:0005634">
    <property type="term" value="C:nucleus"/>
    <property type="evidence" value="ECO:0007669"/>
    <property type="project" value="UniProtKB-SubCell"/>
</dbReference>
<comment type="caution">
    <text evidence="9">The sequence shown here is derived from an EMBL/GenBank/DDBJ whole genome shotgun (WGS) entry which is preliminary data.</text>
</comment>
<evidence type="ECO:0000256" key="3">
    <source>
        <dbReference type="ARBA" id="ARBA00022771"/>
    </source>
</evidence>
<dbReference type="EMBL" id="JASPKY010000060">
    <property type="protein sequence ID" value="KAK9744323.1"/>
    <property type="molecule type" value="Genomic_DNA"/>
</dbReference>
<name>A0AAW1M850_POPJA</name>
<dbReference type="InterPro" id="IPR052035">
    <property type="entry name" value="ZnF_BED_domain_contain"/>
</dbReference>
<evidence type="ECO:0000256" key="6">
    <source>
        <dbReference type="ARBA" id="ARBA00023163"/>
    </source>
</evidence>
<dbReference type="GO" id="GO:0008270">
    <property type="term" value="F:zinc ion binding"/>
    <property type="evidence" value="ECO:0007669"/>
    <property type="project" value="UniProtKB-KW"/>
</dbReference>
<evidence type="ECO:0000256" key="5">
    <source>
        <dbReference type="ARBA" id="ARBA00023015"/>
    </source>
</evidence>
<gene>
    <name evidence="9" type="ORF">QE152_g7889</name>
</gene>
<proteinExistence type="predicted"/>
<keyword evidence="5" id="KW-0805">Transcription regulation</keyword>
<dbReference type="SUPFAM" id="SSF140996">
    <property type="entry name" value="Hermes dimerisation domain"/>
    <property type="match status" value="1"/>
</dbReference>
<evidence type="ECO:0000256" key="1">
    <source>
        <dbReference type="ARBA" id="ARBA00004123"/>
    </source>
</evidence>
<dbReference type="GO" id="GO:0003677">
    <property type="term" value="F:DNA binding"/>
    <property type="evidence" value="ECO:0007669"/>
    <property type="project" value="InterPro"/>
</dbReference>
<evidence type="ECO:0000313" key="9">
    <source>
        <dbReference type="EMBL" id="KAK9744323.1"/>
    </source>
</evidence>
<dbReference type="InterPro" id="IPR012337">
    <property type="entry name" value="RNaseH-like_sf"/>
</dbReference>
<dbReference type="Proteomes" id="UP001458880">
    <property type="component" value="Unassembled WGS sequence"/>
</dbReference>
<organism evidence="9 10">
    <name type="scientific">Popillia japonica</name>
    <name type="common">Japanese beetle</name>
    <dbReference type="NCBI Taxonomy" id="7064"/>
    <lineage>
        <taxon>Eukaryota</taxon>
        <taxon>Metazoa</taxon>
        <taxon>Ecdysozoa</taxon>
        <taxon>Arthropoda</taxon>
        <taxon>Hexapoda</taxon>
        <taxon>Insecta</taxon>
        <taxon>Pterygota</taxon>
        <taxon>Neoptera</taxon>
        <taxon>Endopterygota</taxon>
        <taxon>Coleoptera</taxon>
        <taxon>Polyphaga</taxon>
        <taxon>Scarabaeiformia</taxon>
        <taxon>Scarabaeidae</taxon>
        <taxon>Rutelinae</taxon>
        <taxon>Popillia</taxon>
    </lineage>
</organism>
<feature type="domain" description="BED-type" evidence="8">
    <location>
        <begin position="6"/>
        <end position="43"/>
    </location>
</feature>
<sequence length="255" mass="28455">MRPGAHFKKSADGKLAICAICNKSLKKWNNRSNLKQHLARIHPTVLNQDTTDLENAEGSPIPGPSGLLQNEKSVQENQNLPPPSKKFKQLLLYGVRRDELSDSNIKEINNALIKIITRDYQPLSIVEDEGFIDYSHKLQPLYKIPSRKTLSSDMLAARYAQSVTKLKALLGNTKTISITTDIWISDNNTAYTTKLKALLGNTKTISITTDIWISDNNTAYTTITSHFIYDNVVRAHVLTTKQIVGSHTAQNIADV</sequence>